<accession>A0A6C8H482</accession>
<dbReference type="Gene3D" id="3.40.50.300">
    <property type="entry name" value="P-loop containing nucleotide triphosphate hydrolases"/>
    <property type="match status" value="1"/>
</dbReference>
<evidence type="ECO:0000259" key="8">
    <source>
        <dbReference type="Pfam" id="PF02224"/>
    </source>
</evidence>
<reference evidence="9 10" key="1">
    <citation type="journal article" date="2011" name="BMC Genomics">
        <title>Genome sequencing reveals diversification of virulence factor content and possible host adaptation in distinct subpopulations of Salmonella enterica.</title>
        <authorList>
            <person name="den Bakker H.C."/>
            <person name="Moreno Switt A.I."/>
            <person name="Govoni G."/>
            <person name="Cummings C.A."/>
            <person name="Ranieri M.L."/>
            <person name="Degoricija L."/>
            <person name="Hoelzer K."/>
            <person name="Rodriguez-Rivera L.D."/>
            <person name="Brown S."/>
            <person name="Bolchacova E."/>
            <person name="Furtado M.R."/>
            <person name="Wiedmann M."/>
        </authorList>
    </citation>
    <scope>NUCLEOTIDE SEQUENCE [LARGE SCALE GENOMIC DNA]</scope>
    <source>
        <strain evidence="9 10">R8-3404</strain>
    </source>
</reference>
<organism evidence="9 10">
    <name type="scientific">Salmonella enterica subsp. enterica serovar Uganda str. R8-3404</name>
    <dbReference type="NCBI Taxonomy" id="913083"/>
    <lineage>
        <taxon>Bacteria</taxon>
        <taxon>Pseudomonadati</taxon>
        <taxon>Pseudomonadota</taxon>
        <taxon>Gammaproteobacteria</taxon>
        <taxon>Enterobacterales</taxon>
        <taxon>Enterobacteriaceae</taxon>
        <taxon>Salmonella</taxon>
    </lineage>
</organism>
<evidence type="ECO:0000313" key="10">
    <source>
        <dbReference type="Proteomes" id="UP000003915"/>
    </source>
</evidence>
<evidence type="ECO:0000256" key="2">
    <source>
        <dbReference type="ARBA" id="ARBA00022679"/>
    </source>
</evidence>
<evidence type="ECO:0000256" key="6">
    <source>
        <dbReference type="ARBA" id="ARBA00047615"/>
    </source>
</evidence>
<feature type="non-terminal residue" evidence="9">
    <location>
        <position position="1"/>
    </location>
</feature>
<gene>
    <name evidence="9" type="ORF">LTSEUGA_1504</name>
</gene>
<dbReference type="InterPro" id="IPR011994">
    <property type="entry name" value="Cytidylate_kinase_dom"/>
</dbReference>
<evidence type="ECO:0000256" key="5">
    <source>
        <dbReference type="ARBA" id="ARBA00022840"/>
    </source>
</evidence>
<evidence type="ECO:0000256" key="3">
    <source>
        <dbReference type="ARBA" id="ARBA00022741"/>
    </source>
</evidence>
<protein>
    <recommendedName>
        <fullName evidence="1">(d)CMP kinase</fullName>
        <ecNumber evidence="1">2.7.4.25</ecNumber>
    </recommendedName>
</protein>
<name>A0A6C8H482_SALET</name>
<keyword evidence="4 9" id="KW-0418">Kinase</keyword>
<dbReference type="GO" id="GO:0005524">
    <property type="term" value="F:ATP binding"/>
    <property type="evidence" value="ECO:0007669"/>
    <property type="project" value="UniProtKB-KW"/>
</dbReference>
<dbReference type="InterPro" id="IPR027417">
    <property type="entry name" value="P-loop_NTPase"/>
</dbReference>
<evidence type="ECO:0000256" key="1">
    <source>
        <dbReference type="ARBA" id="ARBA00012906"/>
    </source>
</evidence>
<evidence type="ECO:0000313" key="9">
    <source>
        <dbReference type="EMBL" id="EHC93773.1"/>
    </source>
</evidence>
<dbReference type="GO" id="GO:0036431">
    <property type="term" value="F:dCMP kinase activity"/>
    <property type="evidence" value="ECO:0007669"/>
    <property type="project" value="InterPro"/>
</dbReference>
<sequence>TVVFPDAPDRDRHRAVAPLVPAADALVLDSTRLSIEQVIEKALQYARQKLALA</sequence>
<evidence type="ECO:0000256" key="4">
    <source>
        <dbReference type="ARBA" id="ARBA00022777"/>
    </source>
</evidence>
<dbReference type="Proteomes" id="UP000003915">
    <property type="component" value="Unassembled WGS sequence"/>
</dbReference>
<evidence type="ECO:0000256" key="7">
    <source>
        <dbReference type="ARBA" id="ARBA00048478"/>
    </source>
</evidence>
<comment type="catalytic activity">
    <reaction evidence="7">
        <text>CMP + ATP = CDP + ADP</text>
        <dbReference type="Rhea" id="RHEA:11600"/>
        <dbReference type="ChEBI" id="CHEBI:30616"/>
        <dbReference type="ChEBI" id="CHEBI:58069"/>
        <dbReference type="ChEBI" id="CHEBI:60377"/>
        <dbReference type="ChEBI" id="CHEBI:456216"/>
        <dbReference type="EC" id="2.7.4.25"/>
    </reaction>
</comment>
<keyword evidence="2 9" id="KW-0808">Transferase</keyword>
<comment type="catalytic activity">
    <reaction evidence="6">
        <text>dCMP + ATP = dCDP + ADP</text>
        <dbReference type="Rhea" id="RHEA:25094"/>
        <dbReference type="ChEBI" id="CHEBI:30616"/>
        <dbReference type="ChEBI" id="CHEBI:57566"/>
        <dbReference type="ChEBI" id="CHEBI:58593"/>
        <dbReference type="ChEBI" id="CHEBI:456216"/>
        <dbReference type="EC" id="2.7.4.25"/>
    </reaction>
</comment>
<dbReference type="Pfam" id="PF02224">
    <property type="entry name" value="Cytidylate_kin"/>
    <property type="match status" value="1"/>
</dbReference>
<comment type="caution">
    <text evidence="9">The sequence shown here is derived from an EMBL/GenBank/DDBJ whole genome shotgun (WGS) entry which is preliminary data.</text>
</comment>
<keyword evidence="3" id="KW-0547">Nucleotide-binding</keyword>
<dbReference type="AlphaFoldDB" id="A0A6C8H482"/>
<dbReference type="EC" id="2.7.4.25" evidence="1"/>
<dbReference type="GO" id="GO:0036430">
    <property type="term" value="F:CMP kinase activity"/>
    <property type="evidence" value="ECO:0007669"/>
    <property type="project" value="RHEA"/>
</dbReference>
<dbReference type="EMBL" id="AFCV01000411">
    <property type="protein sequence ID" value="EHC93773.1"/>
    <property type="molecule type" value="Genomic_DNA"/>
</dbReference>
<proteinExistence type="predicted"/>
<feature type="domain" description="Cytidylate kinase" evidence="8">
    <location>
        <begin position="9"/>
        <end position="48"/>
    </location>
</feature>
<keyword evidence="5" id="KW-0067">ATP-binding</keyword>